<evidence type="ECO:0000313" key="15">
    <source>
        <dbReference type="Proteomes" id="UP000470876"/>
    </source>
</evidence>
<comment type="caution">
    <text evidence="12">The sequence shown here is derived from an EMBL/GenBank/DDBJ whole genome shotgun (WGS) entry which is preliminary data.</text>
</comment>
<dbReference type="EMBL" id="JAAGUX010000007">
    <property type="protein sequence ID" value="NEW55248.1"/>
    <property type="molecule type" value="Genomic_DNA"/>
</dbReference>
<feature type="domain" description="ABC transporter" evidence="11">
    <location>
        <begin position="275"/>
        <end position="479"/>
    </location>
</feature>
<evidence type="ECO:0000256" key="3">
    <source>
        <dbReference type="ARBA" id="ARBA00022448"/>
    </source>
</evidence>
<dbReference type="EMBL" id="JAAGUZ010000015">
    <property type="protein sequence ID" value="NEW44284.1"/>
    <property type="molecule type" value="Genomic_DNA"/>
</dbReference>
<evidence type="ECO:0000256" key="5">
    <source>
        <dbReference type="ARBA" id="ARBA00022737"/>
    </source>
</evidence>
<keyword evidence="3" id="KW-0813">Transport</keyword>
<feature type="domain" description="ABC transporter" evidence="11">
    <location>
        <begin position="2"/>
        <end position="241"/>
    </location>
</feature>
<dbReference type="Pfam" id="PF00005">
    <property type="entry name" value="ABC_tran"/>
    <property type="match status" value="2"/>
</dbReference>
<dbReference type="SUPFAM" id="SSF52540">
    <property type="entry name" value="P-loop containing nucleoside triphosphate hydrolases"/>
    <property type="match status" value="2"/>
</dbReference>
<dbReference type="GO" id="GO:0042626">
    <property type="term" value="F:ATPase-coupled transmembrane transporter activity"/>
    <property type="evidence" value="ECO:0007669"/>
    <property type="project" value="TreeGrafter"/>
</dbReference>
<dbReference type="GO" id="GO:0005524">
    <property type="term" value="F:ATP binding"/>
    <property type="evidence" value="ECO:0007669"/>
    <property type="project" value="UniProtKB-KW"/>
</dbReference>
<gene>
    <name evidence="12" type="ORF">GV789_07400</name>
    <name evidence="13" type="ORF">GV794_06185</name>
</gene>
<evidence type="ECO:0000256" key="4">
    <source>
        <dbReference type="ARBA" id="ARBA00022475"/>
    </source>
</evidence>
<evidence type="ECO:0000256" key="6">
    <source>
        <dbReference type="ARBA" id="ARBA00022741"/>
    </source>
</evidence>
<evidence type="ECO:0000256" key="7">
    <source>
        <dbReference type="ARBA" id="ARBA00022840"/>
    </source>
</evidence>
<dbReference type="Proteomes" id="UP000470876">
    <property type="component" value="Unassembled WGS sequence"/>
</dbReference>
<dbReference type="Gene3D" id="3.40.50.300">
    <property type="entry name" value="P-loop containing nucleotide triphosphate hydrolases"/>
    <property type="match status" value="2"/>
</dbReference>
<comment type="subcellular location">
    <subcellularLocation>
        <location evidence="1">Cell membrane</location>
        <topology evidence="1">Peripheral membrane protein</topology>
    </subcellularLocation>
</comment>
<dbReference type="Proteomes" id="UP000468928">
    <property type="component" value="Unassembled WGS sequence"/>
</dbReference>
<evidence type="ECO:0000256" key="2">
    <source>
        <dbReference type="ARBA" id="ARBA00005417"/>
    </source>
</evidence>
<keyword evidence="4" id="KW-1003">Cell membrane</keyword>
<evidence type="ECO:0000256" key="1">
    <source>
        <dbReference type="ARBA" id="ARBA00004202"/>
    </source>
</evidence>
<keyword evidence="5" id="KW-0677">Repeat</keyword>
<reference evidence="14 15" key="1">
    <citation type="submission" date="2020-01" db="EMBL/GenBank/DDBJ databases">
        <title>Genetics and antimicrobial susceptibilities of Nocardia species isolated from the soil; a comparison with species isolated from humans.</title>
        <authorList>
            <person name="Carrasco G."/>
            <person name="Monzon S."/>
            <person name="Sansegundo M."/>
            <person name="Garcia E."/>
            <person name="Garrido N."/>
            <person name="Medina M.J."/>
            <person name="Villalon P."/>
            <person name="Ramirez-Arocha A.C."/>
            <person name="Jimenez P."/>
            <person name="Cuesta I."/>
            <person name="Valdezate S."/>
        </authorList>
    </citation>
    <scope>NUCLEOTIDE SEQUENCE [LARGE SCALE GENOMIC DNA]</scope>
    <source>
        <strain evidence="12 14">CNM20110639</strain>
        <strain evidence="13 15">CNM20110649</strain>
    </source>
</reference>
<keyword evidence="8" id="KW-1278">Translocase</keyword>
<dbReference type="GO" id="GO:0043190">
    <property type="term" value="C:ATP-binding cassette (ABC) transporter complex"/>
    <property type="evidence" value="ECO:0007669"/>
    <property type="project" value="TreeGrafter"/>
</dbReference>
<comment type="function">
    <text evidence="10">Probably part of an ABC transporter complex. Responsible for energy coupling to the transport system.</text>
</comment>
<dbReference type="AlphaFoldDB" id="A0A6P1D4B6"/>
<evidence type="ECO:0000259" key="11">
    <source>
        <dbReference type="PROSITE" id="PS50893"/>
    </source>
</evidence>
<dbReference type="InterPro" id="IPR027417">
    <property type="entry name" value="P-loop_NTPase"/>
</dbReference>
<keyword evidence="7 12" id="KW-0067">ATP-binding</keyword>
<evidence type="ECO:0000256" key="9">
    <source>
        <dbReference type="ARBA" id="ARBA00023136"/>
    </source>
</evidence>
<protein>
    <submittedName>
        <fullName evidence="12">ABC transporter ATP-binding protein</fullName>
    </submittedName>
</protein>
<keyword evidence="6" id="KW-0547">Nucleotide-binding</keyword>
<dbReference type="PANTHER" id="PTHR43553:SF23">
    <property type="entry name" value="ABC TRANSPORTER ATP-BINDING COMPONENT"/>
    <property type="match status" value="1"/>
</dbReference>
<organism evidence="12 14">
    <name type="scientific">Nocardia cyriacigeorgica</name>
    <dbReference type="NCBI Taxonomy" id="135487"/>
    <lineage>
        <taxon>Bacteria</taxon>
        <taxon>Bacillati</taxon>
        <taxon>Actinomycetota</taxon>
        <taxon>Actinomycetes</taxon>
        <taxon>Mycobacteriales</taxon>
        <taxon>Nocardiaceae</taxon>
        <taxon>Nocardia</taxon>
    </lineage>
</organism>
<sequence length="479" mass="50502">MIDIDSVRWSYAGSDAPTLNNLELRIAPGEMVVLCGASGSGKSSALRLMNGLIPHFHAGVLDGSVHVNGRSSAELALDEIGRLTGTVLQHPRRQFFAETVEHEIAFVLENFGTEPAQIRERVTALVDGHDLTPLTGRRLRELSGGQQQQVAAAAAVGHRPDVVLFDEPTANLSADAVTRFTATLRLLREAGTTVVIAEHRLDYLRGLADRVVLLADGSVVEEWSGAEFAGLPDEVLAAAGLRVRSAPVETRPARAHGPSIAIAADPAVPPDESGLTLHDLRCTLGGRPVLEIGSAHLPAGAVTAITGPNGAGKSTLARVLTGLQRHKGTVCLDGRRWERRDRLRESAIVMQDVQRQLFTDSVAAEIALGASAGATSRNAALLEALGLAGLDDRHPLALSGGQQQRLVIASARLSGRRLIVFDEPSSGVDGRHLHSITEVMRELAAAGAVVVVISHDEQLLAHAADQQLPLRALSASGGG</sequence>
<keyword evidence="15" id="KW-1185">Reference proteome</keyword>
<dbReference type="RefSeq" id="WP_163824551.1">
    <property type="nucleotide sequence ID" value="NZ_JAAGUX010000007.1"/>
</dbReference>
<name>A0A6P1D4B6_9NOCA</name>
<dbReference type="InterPro" id="IPR050095">
    <property type="entry name" value="ECF_ABC_transporter_ATP-bd"/>
</dbReference>
<dbReference type="InterPro" id="IPR015856">
    <property type="entry name" value="ABC_transpr_CbiO/EcfA_su"/>
</dbReference>
<dbReference type="PANTHER" id="PTHR43553">
    <property type="entry name" value="HEAVY METAL TRANSPORTER"/>
    <property type="match status" value="1"/>
</dbReference>
<keyword evidence="9" id="KW-0472">Membrane</keyword>
<evidence type="ECO:0000256" key="10">
    <source>
        <dbReference type="ARBA" id="ARBA00025157"/>
    </source>
</evidence>
<dbReference type="GO" id="GO:0016887">
    <property type="term" value="F:ATP hydrolysis activity"/>
    <property type="evidence" value="ECO:0007669"/>
    <property type="project" value="InterPro"/>
</dbReference>
<dbReference type="InterPro" id="IPR003439">
    <property type="entry name" value="ABC_transporter-like_ATP-bd"/>
</dbReference>
<evidence type="ECO:0000313" key="12">
    <source>
        <dbReference type="EMBL" id="NEW44284.1"/>
    </source>
</evidence>
<evidence type="ECO:0000256" key="8">
    <source>
        <dbReference type="ARBA" id="ARBA00022967"/>
    </source>
</evidence>
<dbReference type="InterPro" id="IPR003593">
    <property type="entry name" value="AAA+_ATPase"/>
</dbReference>
<accession>A0A6P1D4B6</accession>
<evidence type="ECO:0000313" key="13">
    <source>
        <dbReference type="EMBL" id="NEW55248.1"/>
    </source>
</evidence>
<comment type="similarity">
    <text evidence="2">Belongs to the ABC transporter superfamily.</text>
</comment>
<evidence type="ECO:0000313" key="14">
    <source>
        <dbReference type="Proteomes" id="UP000468928"/>
    </source>
</evidence>
<dbReference type="PROSITE" id="PS50893">
    <property type="entry name" value="ABC_TRANSPORTER_2"/>
    <property type="match status" value="2"/>
</dbReference>
<dbReference type="SMART" id="SM00382">
    <property type="entry name" value="AAA"/>
    <property type="match status" value="2"/>
</dbReference>
<dbReference type="CDD" id="cd03225">
    <property type="entry name" value="ABC_cobalt_CbiO_domain1"/>
    <property type="match status" value="1"/>
</dbReference>
<proteinExistence type="inferred from homology"/>